<dbReference type="EMBL" id="JAHLJV010000040">
    <property type="protein sequence ID" value="KAK1585878.1"/>
    <property type="molecule type" value="Genomic_DNA"/>
</dbReference>
<protein>
    <recommendedName>
        <fullName evidence="4">Secreted protein</fullName>
    </recommendedName>
</protein>
<organism evidence="2 3">
    <name type="scientific">Colletotrichum navitas</name>
    <dbReference type="NCBI Taxonomy" id="681940"/>
    <lineage>
        <taxon>Eukaryota</taxon>
        <taxon>Fungi</taxon>
        <taxon>Dikarya</taxon>
        <taxon>Ascomycota</taxon>
        <taxon>Pezizomycotina</taxon>
        <taxon>Sordariomycetes</taxon>
        <taxon>Hypocreomycetidae</taxon>
        <taxon>Glomerellales</taxon>
        <taxon>Glomerellaceae</taxon>
        <taxon>Colletotrichum</taxon>
        <taxon>Colletotrichum graminicola species complex</taxon>
    </lineage>
</organism>
<reference evidence="2" key="1">
    <citation type="submission" date="2021-06" db="EMBL/GenBank/DDBJ databases">
        <title>Comparative genomics, transcriptomics and evolutionary studies reveal genomic signatures of adaptation to plant cell wall in hemibiotrophic fungi.</title>
        <authorList>
            <consortium name="DOE Joint Genome Institute"/>
            <person name="Baroncelli R."/>
            <person name="Diaz J.F."/>
            <person name="Benocci T."/>
            <person name="Peng M."/>
            <person name="Battaglia E."/>
            <person name="Haridas S."/>
            <person name="Andreopoulos W."/>
            <person name="Labutti K."/>
            <person name="Pangilinan J."/>
            <person name="Floch G.L."/>
            <person name="Makela M.R."/>
            <person name="Henrissat B."/>
            <person name="Grigoriev I.V."/>
            <person name="Crouch J.A."/>
            <person name="De Vries R.P."/>
            <person name="Sukno S.A."/>
            <person name="Thon M.R."/>
        </authorList>
    </citation>
    <scope>NUCLEOTIDE SEQUENCE</scope>
    <source>
        <strain evidence="2">CBS 125086</strain>
    </source>
</reference>
<feature type="chain" id="PRO_5041940971" description="Secreted protein" evidence="1">
    <location>
        <begin position="21"/>
        <end position="162"/>
    </location>
</feature>
<accession>A0AAD8V3H2</accession>
<feature type="signal peptide" evidence="1">
    <location>
        <begin position="1"/>
        <end position="20"/>
    </location>
</feature>
<proteinExistence type="predicted"/>
<dbReference type="GeneID" id="85442340"/>
<comment type="caution">
    <text evidence="2">The sequence shown here is derived from an EMBL/GenBank/DDBJ whole genome shotgun (WGS) entry which is preliminary data.</text>
</comment>
<keyword evidence="3" id="KW-1185">Reference proteome</keyword>
<gene>
    <name evidence="2" type="ORF">LY79DRAFT_557498</name>
</gene>
<sequence length="162" mass="18078">MPFPFILSVLSVSRCVGSFARQTSPPPLPFPPNETPGRFLLEQTSVNIARSGRLDALHPSPPSPDEHLPGAKLPFTAFYLTASFGRHHIHVGGPMLVRRQKPDDKALAVMSREAVVEEIWTACLSAIRSNFLSLSFSHHPVRFLTPEFKTLDKEKVIKKKKQ</sequence>
<evidence type="ECO:0000256" key="1">
    <source>
        <dbReference type="SAM" id="SignalP"/>
    </source>
</evidence>
<name>A0AAD8V3H2_9PEZI</name>
<evidence type="ECO:0000313" key="3">
    <source>
        <dbReference type="Proteomes" id="UP001230504"/>
    </source>
</evidence>
<evidence type="ECO:0008006" key="4">
    <source>
        <dbReference type="Google" id="ProtNLM"/>
    </source>
</evidence>
<dbReference type="RefSeq" id="XP_060412861.1">
    <property type="nucleotide sequence ID" value="XM_060558100.1"/>
</dbReference>
<evidence type="ECO:0000313" key="2">
    <source>
        <dbReference type="EMBL" id="KAK1585878.1"/>
    </source>
</evidence>
<dbReference type="AlphaFoldDB" id="A0AAD8V3H2"/>
<keyword evidence="1" id="KW-0732">Signal</keyword>
<dbReference type="Proteomes" id="UP001230504">
    <property type="component" value="Unassembled WGS sequence"/>
</dbReference>